<evidence type="ECO:0000313" key="3">
    <source>
        <dbReference type="EMBL" id="CRG99058.1"/>
    </source>
</evidence>
<proteinExistence type="predicted"/>
<dbReference type="RefSeq" id="XP_028532066.1">
    <property type="nucleotide sequence ID" value="XM_028675482.1"/>
</dbReference>
<accession>A0A1J1H631</accession>
<evidence type="ECO:0000256" key="1">
    <source>
        <dbReference type="SAM" id="Coils"/>
    </source>
</evidence>
<keyword evidence="4" id="KW-1185">Reference proteome</keyword>
<evidence type="ECO:0000256" key="2">
    <source>
        <dbReference type="SAM" id="MobiDB-lite"/>
    </source>
</evidence>
<protein>
    <submittedName>
        <fullName evidence="3">Uncharacterized protein</fullName>
    </submittedName>
</protein>
<gene>
    <name evidence="3" type="ORF">PRELSG_0603300</name>
</gene>
<name>A0A1J1H631_PLARL</name>
<dbReference type="Proteomes" id="UP000220158">
    <property type="component" value="Chromosome 6"/>
</dbReference>
<feature type="region of interest" description="Disordered" evidence="2">
    <location>
        <begin position="1"/>
        <end position="28"/>
    </location>
</feature>
<dbReference type="EMBL" id="LN835301">
    <property type="protein sequence ID" value="CRG99058.1"/>
    <property type="molecule type" value="Genomic_DNA"/>
</dbReference>
<dbReference type="OrthoDB" id="387553at2759"/>
<organism evidence="3 4">
    <name type="scientific">Plasmodium relictum</name>
    <dbReference type="NCBI Taxonomy" id="85471"/>
    <lineage>
        <taxon>Eukaryota</taxon>
        <taxon>Sar</taxon>
        <taxon>Alveolata</taxon>
        <taxon>Apicomplexa</taxon>
        <taxon>Aconoidasida</taxon>
        <taxon>Haemosporida</taxon>
        <taxon>Plasmodiidae</taxon>
        <taxon>Plasmodium</taxon>
        <taxon>Plasmodium (Haemamoeba)</taxon>
    </lineage>
</organism>
<keyword evidence="1" id="KW-0175">Coiled coil</keyword>
<feature type="coiled-coil region" evidence="1">
    <location>
        <begin position="193"/>
        <end position="225"/>
    </location>
</feature>
<dbReference type="KEGG" id="prel:PRELSG_0603300"/>
<dbReference type="GeneID" id="39735159"/>
<sequence length="690" mass="81331">MNISKFKGKNENINETNNDSEKYENGVINPNENKNLHLYKKILNKENIYATKSFSLNDYDNLNKKVECNKKKNSYEEENKIICNNQKSFLNNKSDEPLNMHEHKKDEIIINEDVKPNTENISIFIKDKNLNTSENMEIENKKMLKKKKDQKAKNEEKYSIENMHIERNEINKNNIYNIEKLKTERLNKEVKTYSTLNDENKNILKQRQEENLKELKDDRIIKKNKKDNYNLIKTLSNTKSILMHNNKYIMNNLDSKMDGKGSLYENLNMDENCFFLKHDNVLDKGKHFRGEKILSHNFNENDFLVNYSDLYNLNINKNPSLLFIINGISETIRNIMQVDKSNNKNKMKLIEIVENVNLLMQSYYNIIVKCDINLSFTIKKIRNLYKSYKEVDILLKNIKNNKILCEKYEEAQRDDKNNTVNCSSTIDNNNSVEGKIFINYSCDNNIHSNNIIQKENNLDNNVNIIEDNIIKYENIVNNNNNNTIEKKRENFHVKIMENGTIKNKNINNIDNTIITKKSNSNIENKDFSMNILNDNKNLSTVLDEQLVKNEEKNKNENTAQMCYILNPDKNNITNASEKCINNLNKNSEKLQNDLNKNYINNNNGFKNFLSIESKSTALSNQEENSLQLKNKNEKIATRKKKKKILKELEKLNSRFFFIFNHKGVIINYLLKEINECLIDFDKTYQLYISN</sequence>
<evidence type="ECO:0000313" key="4">
    <source>
        <dbReference type="Proteomes" id="UP000220158"/>
    </source>
</evidence>
<reference evidence="3 4" key="1">
    <citation type="submission" date="2015-04" db="EMBL/GenBank/DDBJ databases">
        <authorList>
            <consortium name="Pathogen Informatics"/>
        </authorList>
    </citation>
    <scope>NUCLEOTIDE SEQUENCE [LARGE SCALE GENOMIC DNA]</scope>
    <source>
        <strain evidence="3 4">SGS1</strain>
    </source>
</reference>
<dbReference type="AlphaFoldDB" id="A0A1J1H631"/>
<feature type="coiled-coil region" evidence="1">
    <location>
        <begin position="580"/>
        <end position="654"/>
    </location>
</feature>
<dbReference type="VEuPathDB" id="PlasmoDB:PRELSG_0603300"/>